<dbReference type="GO" id="GO:0016740">
    <property type="term" value="F:transferase activity"/>
    <property type="evidence" value="ECO:0007669"/>
    <property type="project" value="UniProtKB-KW"/>
</dbReference>
<gene>
    <name evidence="4" type="ORF">IV38_GL001913</name>
    <name evidence="5" type="ORF">IV40_GL001924</name>
</gene>
<dbReference type="Proteomes" id="UP000051645">
    <property type="component" value="Unassembled WGS sequence"/>
</dbReference>
<dbReference type="Pfam" id="PF26334">
    <property type="entry name" value="Gtf3_N"/>
    <property type="match status" value="1"/>
</dbReference>
<keyword evidence="1 5" id="KW-0808">Transferase</keyword>
<dbReference type="PIRSF" id="PIRSF007023">
    <property type="entry name" value="UDP-Galf_transf"/>
    <property type="match status" value="1"/>
</dbReference>
<proteinExistence type="predicted"/>
<dbReference type="AlphaFoldDB" id="A0A0R2FP43"/>
<evidence type="ECO:0000313" key="4">
    <source>
        <dbReference type="EMBL" id="KRN27700.1"/>
    </source>
</evidence>
<evidence type="ECO:0000259" key="2">
    <source>
        <dbReference type="Pfam" id="PF26334"/>
    </source>
</evidence>
<dbReference type="EMBL" id="JQAZ01000007">
    <property type="protein sequence ID" value="KRN30335.1"/>
    <property type="molecule type" value="Genomic_DNA"/>
</dbReference>
<feature type="domain" description="Glucosyltransferase 3-like C-terminal" evidence="3">
    <location>
        <begin position="143"/>
        <end position="295"/>
    </location>
</feature>
<dbReference type="PATRIC" id="fig|81857.3.peg.1938"/>
<keyword evidence="6" id="KW-1185">Reference proteome</keyword>
<dbReference type="Gene3D" id="3.40.50.2000">
    <property type="entry name" value="Glycogen Phosphorylase B"/>
    <property type="match status" value="2"/>
</dbReference>
<comment type="caution">
    <text evidence="5">The sequence shown here is derived from an EMBL/GenBank/DDBJ whole genome shotgun (WGS) entry which is preliminary data.</text>
</comment>
<feature type="domain" description="Glucosyltransferase 3-like N-terminal" evidence="2">
    <location>
        <begin position="2"/>
        <end position="124"/>
    </location>
</feature>
<evidence type="ECO:0000313" key="5">
    <source>
        <dbReference type="EMBL" id="KRN30335.1"/>
    </source>
</evidence>
<name>A0A0R2FP43_9LACO</name>
<dbReference type="Pfam" id="PF26337">
    <property type="entry name" value="Gtf3_C"/>
    <property type="match status" value="1"/>
</dbReference>
<dbReference type="InterPro" id="IPR058592">
    <property type="entry name" value="Gtf3_C"/>
</dbReference>
<sequence>MIAHQMGYRYLDIQRYDRKGESMDGLYGRIDGLTAAVRPGDLLVYQYPAYIGNQFEVSFGEHMYVRHVNFVPFVHDAEMVRFGVDPGFDEILYLNLTAANVVANSSLEKVLRDAGAHQPMILQHEWDYLTTQPLNTKPLERKVVLAGTFIKSDLLSTWQQETPLIAFGPNNDQIPAPNVDYRGQFDQTTLFDQLPNALGLAWDTGDTYGNYTKYNNPYKISLYLAKGLPVIVWKDAGIAPFIAENHLGYLISSLDDIDVLMSSLSDQDLAERQQHVQKFAPLVRNGYFARHLLLNVEQQILYGEKLHLQAD</sequence>
<protein>
    <submittedName>
        <fullName evidence="5">Beta-1,6-galactofuranosyltransferase</fullName>
    </submittedName>
</protein>
<evidence type="ECO:0000256" key="1">
    <source>
        <dbReference type="ARBA" id="ARBA00022679"/>
    </source>
</evidence>
<evidence type="ECO:0000259" key="3">
    <source>
        <dbReference type="Pfam" id="PF26337"/>
    </source>
</evidence>
<organism evidence="5 6">
    <name type="scientific">Lactobacillus selangorensis</name>
    <dbReference type="NCBI Taxonomy" id="81857"/>
    <lineage>
        <taxon>Bacteria</taxon>
        <taxon>Bacillati</taxon>
        <taxon>Bacillota</taxon>
        <taxon>Bacilli</taxon>
        <taxon>Lactobacillales</taxon>
        <taxon>Lactobacillaceae</taxon>
        <taxon>Lactobacillus</taxon>
    </lineage>
</organism>
<evidence type="ECO:0000313" key="6">
    <source>
        <dbReference type="Proteomes" id="UP000051645"/>
    </source>
</evidence>
<dbReference type="Proteomes" id="UP000051751">
    <property type="component" value="Unassembled WGS sequence"/>
</dbReference>
<dbReference type="STRING" id="81857.IV38_GL001913"/>
<accession>A0A0R2FP43</accession>
<dbReference type="EMBL" id="JQAT01000006">
    <property type="protein sequence ID" value="KRN27700.1"/>
    <property type="molecule type" value="Genomic_DNA"/>
</dbReference>
<dbReference type="InterPro" id="IPR058591">
    <property type="entry name" value="Gtf3_N"/>
</dbReference>
<evidence type="ECO:0000313" key="7">
    <source>
        <dbReference type="Proteomes" id="UP000051751"/>
    </source>
</evidence>
<reference evidence="6 7" key="1">
    <citation type="journal article" date="2015" name="Genome Announc.">
        <title>Expanding the biotechnology potential of lactobacilli through comparative genomics of 213 strains and associated genera.</title>
        <authorList>
            <person name="Sun Z."/>
            <person name="Harris H.M."/>
            <person name="McCann A."/>
            <person name="Guo C."/>
            <person name="Argimon S."/>
            <person name="Zhang W."/>
            <person name="Yang X."/>
            <person name="Jeffery I.B."/>
            <person name="Cooney J.C."/>
            <person name="Kagawa T.F."/>
            <person name="Liu W."/>
            <person name="Song Y."/>
            <person name="Salvetti E."/>
            <person name="Wrobel A."/>
            <person name="Rasinkangas P."/>
            <person name="Parkhill J."/>
            <person name="Rea M.C."/>
            <person name="O'Sullivan O."/>
            <person name="Ritari J."/>
            <person name="Douillard F.P."/>
            <person name="Paul Ross R."/>
            <person name="Yang R."/>
            <person name="Briner A.E."/>
            <person name="Felis G.E."/>
            <person name="de Vos W.M."/>
            <person name="Barrangou R."/>
            <person name="Klaenhammer T.R."/>
            <person name="Caufield P.W."/>
            <person name="Cui Y."/>
            <person name="Zhang H."/>
            <person name="O'Toole P.W."/>
        </authorList>
    </citation>
    <scope>NUCLEOTIDE SEQUENCE [LARGE SCALE GENOMIC DNA]</scope>
    <source>
        <strain evidence="4 7">ATCC BAA-66</strain>
        <strain evidence="5 6">DSM 13344</strain>
    </source>
</reference>